<dbReference type="Gene3D" id="2.60.40.1120">
    <property type="entry name" value="Carboxypeptidase-like, regulatory domain"/>
    <property type="match status" value="1"/>
</dbReference>
<keyword evidence="7 8" id="KW-0998">Cell outer membrane</keyword>
<reference evidence="11 12" key="1">
    <citation type="submission" date="2020-11" db="EMBL/GenBank/DDBJ databases">
        <authorList>
            <person name="Kim M.K."/>
        </authorList>
    </citation>
    <scope>NUCLEOTIDE SEQUENCE [LARGE SCALE GENOMIC DNA]</scope>
    <source>
        <strain evidence="11 12">BT439</strain>
    </source>
</reference>
<dbReference type="GO" id="GO:0006793">
    <property type="term" value="P:phosphorus metabolic process"/>
    <property type="evidence" value="ECO:0007669"/>
    <property type="project" value="UniProtKB-ARBA"/>
</dbReference>
<feature type="domain" description="PLD phosphodiesterase" evidence="10">
    <location>
        <begin position="438"/>
        <end position="471"/>
    </location>
</feature>
<keyword evidence="2 8" id="KW-0813">Transport</keyword>
<keyword evidence="4 8" id="KW-0812">Transmembrane</keyword>
<dbReference type="Pfam" id="PF13715">
    <property type="entry name" value="CarbopepD_reg_2"/>
    <property type="match status" value="1"/>
</dbReference>
<dbReference type="RefSeq" id="WP_196286450.1">
    <property type="nucleotide sequence ID" value="NZ_JADQDP010000002.1"/>
</dbReference>
<dbReference type="Gene3D" id="2.170.130.10">
    <property type="entry name" value="TonB-dependent receptor, plug domain"/>
    <property type="match status" value="1"/>
</dbReference>
<evidence type="ECO:0000256" key="3">
    <source>
        <dbReference type="ARBA" id="ARBA00022452"/>
    </source>
</evidence>
<dbReference type="GO" id="GO:0003824">
    <property type="term" value="F:catalytic activity"/>
    <property type="evidence" value="ECO:0007669"/>
    <property type="project" value="InterPro"/>
</dbReference>
<evidence type="ECO:0000256" key="1">
    <source>
        <dbReference type="ARBA" id="ARBA00004571"/>
    </source>
</evidence>
<comment type="caution">
    <text evidence="11">The sequence shown here is derived from an EMBL/GenBank/DDBJ whole genome shotgun (WGS) entry which is preliminary data.</text>
</comment>
<protein>
    <submittedName>
        <fullName evidence="11">SusC/RagA family TonB-linked outer membrane protein</fullName>
    </submittedName>
</protein>
<dbReference type="InterPro" id="IPR023997">
    <property type="entry name" value="TonB-dep_OMP_SusC/RagA_CS"/>
</dbReference>
<dbReference type="NCBIfam" id="TIGR04056">
    <property type="entry name" value="OMP_RagA_SusC"/>
    <property type="match status" value="1"/>
</dbReference>
<evidence type="ECO:0000256" key="7">
    <source>
        <dbReference type="ARBA" id="ARBA00023237"/>
    </source>
</evidence>
<evidence type="ECO:0000313" key="11">
    <source>
        <dbReference type="EMBL" id="MBF9142128.1"/>
    </source>
</evidence>
<dbReference type="NCBIfam" id="TIGR04057">
    <property type="entry name" value="SusC_RagA_signa"/>
    <property type="match status" value="1"/>
</dbReference>
<evidence type="ECO:0000256" key="2">
    <source>
        <dbReference type="ARBA" id="ARBA00022448"/>
    </source>
</evidence>
<dbReference type="InterPro" id="IPR036942">
    <property type="entry name" value="Beta-barrel_TonB_sf"/>
</dbReference>
<evidence type="ECO:0000256" key="8">
    <source>
        <dbReference type="PROSITE-ProRule" id="PRU01360"/>
    </source>
</evidence>
<name>A0A931BKW3_9BACT</name>
<evidence type="ECO:0000313" key="12">
    <source>
        <dbReference type="Proteomes" id="UP000645610"/>
    </source>
</evidence>
<keyword evidence="3 8" id="KW-1134">Transmembrane beta strand</keyword>
<evidence type="ECO:0000256" key="5">
    <source>
        <dbReference type="ARBA" id="ARBA00023077"/>
    </source>
</evidence>
<comment type="similarity">
    <text evidence="8 9">Belongs to the TonB-dependent receptor family.</text>
</comment>
<dbReference type="Proteomes" id="UP000645610">
    <property type="component" value="Unassembled WGS sequence"/>
</dbReference>
<keyword evidence="6 8" id="KW-0472">Membrane</keyword>
<dbReference type="InterPro" id="IPR012910">
    <property type="entry name" value="Plug_dom"/>
</dbReference>
<dbReference type="InterPro" id="IPR000531">
    <property type="entry name" value="Beta-barrel_TonB"/>
</dbReference>
<dbReference type="InterPro" id="IPR001736">
    <property type="entry name" value="PLipase_D/transphosphatidylase"/>
</dbReference>
<keyword evidence="5 9" id="KW-0798">TonB box</keyword>
<dbReference type="AlphaFoldDB" id="A0A931BKW3"/>
<dbReference type="SUPFAM" id="SSF56935">
    <property type="entry name" value="Porins"/>
    <property type="match status" value="1"/>
</dbReference>
<dbReference type="PROSITE" id="PS52016">
    <property type="entry name" value="TONB_DEPENDENT_REC_3"/>
    <property type="match status" value="1"/>
</dbReference>
<evidence type="ECO:0000256" key="6">
    <source>
        <dbReference type="ARBA" id="ARBA00023136"/>
    </source>
</evidence>
<evidence type="ECO:0000259" key="10">
    <source>
        <dbReference type="PROSITE" id="PS50035"/>
    </source>
</evidence>
<dbReference type="InterPro" id="IPR008969">
    <property type="entry name" value="CarboxyPept-like_regulatory"/>
</dbReference>
<proteinExistence type="inferred from homology"/>
<keyword evidence="12" id="KW-1185">Reference proteome</keyword>
<evidence type="ECO:0000256" key="4">
    <source>
        <dbReference type="ARBA" id="ARBA00022692"/>
    </source>
</evidence>
<dbReference type="Gene3D" id="2.40.170.20">
    <property type="entry name" value="TonB-dependent receptor, beta-barrel domain"/>
    <property type="match status" value="1"/>
</dbReference>
<dbReference type="InterPro" id="IPR039426">
    <property type="entry name" value="TonB-dep_rcpt-like"/>
</dbReference>
<dbReference type="EMBL" id="JADQDP010000002">
    <property type="protein sequence ID" value="MBF9142128.1"/>
    <property type="molecule type" value="Genomic_DNA"/>
</dbReference>
<sequence>MVMLLMTGLLQQVYAQDRTISGRVTDRASGQGLPGATVLVKGTTVGASTNADGAFSLSVPSSATTLTISSIGYASVDQAIGSSATYTVALAPDVKQLGEVVVTGALGIQRQSGQVGYATATLDTKEINQARVTNVTNGLAGKVSGLQIQTVNSGINPQVRVTLRGNRSLLGNNEALIVIDGNISTNDALLALNPDDVASISVLKGANAAALYGSQASNGAMVITTKKGSTTSQVTFSQTSQFESVSFLPKFQDQFGLGANSWNQTREPFAPNNAVDTNEDYQYNSFENQQFGPRFDGVTRPLGNVLSDGTTQLLPYVARPNEKRNFWNTGYQMQNSVTFSGGDEKTKYYASYQNLHNTGIVPKDVFDRNTFRINASHEFNRLTVGTNISYTLARTDATSNISRDETVYWNWFNTGVQVPLTEYKDWQNNKYASPDGYYNNFYHNPYYILDNNRTNDKRNTLIGSVDLNYKVFDWLRAIYRIGITNIDQSSLQYQNKLNLSAYTLANTYKTYQPGGFVRDIASNQNRINSDAYLSFDKTFGDISVQAILGNNVQQFSSNYRNVASTGLSAPGLYNLSNRVGNLSGADASARVRSYAFYADATVGYKDFLYVHGSGRYDNVSTLSSGNNSFFYPAIDASFIFTNAIPALKENSFLDYGKIRAGATKVSQVNLGGTTSQPYNSTIGVYSTFGAYALQPVFGLGAGYPFGATASYTAGDGLVTPALLPETTLSYEAGLELSFLKRRVSTAVTFYQQNSKNQTIPTSISRATGYASSTINAGEVENKGVEIDLNLTPIRQENGFTWTVGGNFSYNGNKVISLPDGLTQLALSTGGNAQLYAIPGQPFPVLRGSFYTRTTDGSNLIVMAPTKNTADPTGDPTQYYYPVKDAGLMTFGTTNPKYKYGFNTSFSYKGITLAGQGELRTGYVVYNAIGEDLDFTGSGARSTMYDRQNFVYPNSAIPRTDPTTGAVTYVPNTSGLTPGGAEFWAQNSTWNRTVAENYVTSGKFFKIREVSLGYTLPASLMTKTGFVKGASINFFGRNIFTWVPKENIYTDPEFSFGTSSSNAQGINSNLNTPPTKFYGATLNVTL</sequence>
<evidence type="ECO:0000256" key="9">
    <source>
        <dbReference type="RuleBase" id="RU003357"/>
    </source>
</evidence>
<dbReference type="PROSITE" id="PS50035">
    <property type="entry name" value="PLD"/>
    <property type="match status" value="1"/>
</dbReference>
<gene>
    <name evidence="11" type="ORF">I2I01_10810</name>
</gene>
<dbReference type="Pfam" id="PF07715">
    <property type="entry name" value="Plug"/>
    <property type="match status" value="1"/>
</dbReference>
<dbReference type="InterPro" id="IPR037066">
    <property type="entry name" value="Plug_dom_sf"/>
</dbReference>
<dbReference type="InterPro" id="IPR023996">
    <property type="entry name" value="TonB-dep_OMP_SusC/RagA"/>
</dbReference>
<accession>A0A931BKW3</accession>
<organism evidence="11 12">
    <name type="scientific">Hymenobacter properus</name>
    <dbReference type="NCBI Taxonomy" id="2791026"/>
    <lineage>
        <taxon>Bacteria</taxon>
        <taxon>Pseudomonadati</taxon>
        <taxon>Bacteroidota</taxon>
        <taxon>Cytophagia</taxon>
        <taxon>Cytophagales</taxon>
        <taxon>Hymenobacteraceae</taxon>
        <taxon>Hymenobacter</taxon>
    </lineage>
</organism>
<dbReference type="GO" id="GO:0009279">
    <property type="term" value="C:cell outer membrane"/>
    <property type="evidence" value="ECO:0007669"/>
    <property type="project" value="UniProtKB-SubCell"/>
</dbReference>
<dbReference type="Pfam" id="PF00593">
    <property type="entry name" value="TonB_dep_Rec_b-barrel"/>
    <property type="match status" value="1"/>
</dbReference>
<comment type="subcellular location">
    <subcellularLocation>
        <location evidence="1 8">Cell outer membrane</location>
        <topology evidence="1 8">Multi-pass membrane protein</topology>
    </subcellularLocation>
</comment>
<dbReference type="SUPFAM" id="SSF49464">
    <property type="entry name" value="Carboxypeptidase regulatory domain-like"/>
    <property type="match status" value="1"/>
</dbReference>